<sequence>MDRRTLLGRAVAGLTACVSLSVGAGCLGDGQEESVLAVTGRSFERGENDTLVYRVTVSNPSDRSGNGQLYVNTELNGAERTRTTGVSVPAHATTTVAFAYNVTYGELSESVSPSVDLREGEPTETDA</sequence>
<evidence type="ECO:0000313" key="5">
    <source>
        <dbReference type="Proteomes" id="UP000323075"/>
    </source>
</evidence>
<dbReference type="EMBL" id="VRYN01000002">
    <property type="protein sequence ID" value="TYO76646.1"/>
    <property type="molecule type" value="Genomic_DNA"/>
</dbReference>
<organism evidence="2 4">
    <name type="scientific">Halobacterium salinarum (strain ATCC 33171 / DSM 3754 / JCM 8978 / NBRC 102687 / NCIMB 764 / 91-R6)</name>
    <dbReference type="NCBI Taxonomy" id="2597657"/>
    <lineage>
        <taxon>Archaea</taxon>
        <taxon>Methanobacteriati</taxon>
        <taxon>Methanobacteriota</taxon>
        <taxon>Stenosarchaea group</taxon>
        <taxon>Halobacteria</taxon>
        <taxon>Halobacteriales</taxon>
        <taxon>Halobacteriaceae</taxon>
        <taxon>Halobacterium</taxon>
    </lineage>
</organism>
<dbReference type="EMBL" id="CP038631">
    <property type="protein sequence ID" value="QCC44306.1"/>
    <property type="molecule type" value="Genomic_DNA"/>
</dbReference>
<dbReference type="RefSeq" id="WP_010902325.1">
    <property type="nucleotide sequence ID" value="NZ_VRYN01000002.1"/>
</dbReference>
<evidence type="ECO:0000313" key="3">
    <source>
        <dbReference type="EMBL" id="TYO76646.1"/>
    </source>
</evidence>
<proteinExistence type="predicted"/>
<accession>A0A4D6GT25</accession>
<dbReference type="GeneID" id="68693401"/>
<evidence type="ECO:0000313" key="4">
    <source>
        <dbReference type="Proteomes" id="UP000296216"/>
    </source>
</evidence>
<name>A0A4D6GT25_HALS9</name>
<dbReference type="Proteomes" id="UP000296216">
    <property type="component" value="Chromosome"/>
</dbReference>
<dbReference type="PROSITE" id="PS51257">
    <property type="entry name" value="PROKAR_LIPOPROTEIN"/>
    <property type="match status" value="1"/>
</dbReference>
<evidence type="ECO:0000313" key="2">
    <source>
        <dbReference type="EMBL" id="QCC44306.1"/>
    </source>
</evidence>
<dbReference type="AlphaFoldDB" id="A0A4D6GT25"/>
<gene>
    <name evidence="3" type="ORF">APQ99_01287</name>
    <name evidence="2" type="ORF">HBSAL_02895</name>
</gene>
<dbReference type="Proteomes" id="UP000323075">
    <property type="component" value="Unassembled WGS sequence"/>
</dbReference>
<protein>
    <submittedName>
        <fullName evidence="2">Uncharacterized protein</fullName>
    </submittedName>
</protein>
<reference evidence="3 5" key="2">
    <citation type="submission" date="2019-07" db="EMBL/GenBank/DDBJ databases">
        <title>Genomic Encyclopedia of Archaeal and Bacterial Type Strains, Phase II (KMG-II): from individual species to whole genera.</title>
        <authorList>
            <person name="Goeker M."/>
        </authorList>
    </citation>
    <scope>NUCLEOTIDE SEQUENCE [LARGE SCALE GENOMIC DNA]</scope>
    <source>
        <strain evidence="3 5">DSM 3754</strain>
    </source>
</reference>
<reference evidence="2" key="3">
    <citation type="journal article" name="MicrobiologyOpen">
        <title>Whole-genome comparison between the type strain of Halobacterium salinarum (DSM 3754(T)) and the laboratory strains R1 and NRC-1.</title>
        <authorList>
            <person name="Pfeiffer F."/>
            <person name="Losensky G."/>
            <person name="Marchfelder A."/>
            <person name="Habermann B."/>
            <person name="Dyall-Smith M."/>
        </authorList>
    </citation>
    <scope>NUCLEOTIDE SEQUENCE</scope>
    <source>
        <strain evidence="2">91-R6</strain>
    </source>
</reference>
<evidence type="ECO:0000256" key="1">
    <source>
        <dbReference type="SAM" id="MobiDB-lite"/>
    </source>
</evidence>
<reference evidence="2 4" key="1">
    <citation type="journal article" date="2019" name="Microbiol. Resour. Announc.">
        <title>The Genome Sequence of the Halobacterium salinarum Type Strain Is Closely Related to That of Laboratory Strains NRC-1 and R1.</title>
        <authorList>
            <person name="Pfeiffer F."/>
            <person name="Marchfelder A."/>
            <person name="Habermann B."/>
            <person name="Dyall-Smith M.L."/>
        </authorList>
    </citation>
    <scope>NUCLEOTIDE SEQUENCE [LARGE SCALE GENOMIC DNA]</scope>
    <source>
        <strain evidence="2">91-R6</strain>
        <strain evidence="4">ATCC 33171 / DSM 3754 / JCM 8978 / NBRC 102687 / NCIMB 764 / 91-R6</strain>
    </source>
</reference>
<feature type="region of interest" description="Disordered" evidence="1">
    <location>
        <begin position="108"/>
        <end position="127"/>
    </location>
</feature>